<keyword evidence="3" id="KW-0597">Phosphoprotein</keyword>
<reference evidence="15 16" key="1">
    <citation type="submission" date="2017-07" db="EMBL/GenBank/DDBJ databases">
        <title>An improved, manually edited Actinidia chinensis var. chinensis (kiwifruit) genome highlights the challenges associated with draft genomes and gene prediction in plants.</title>
        <authorList>
            <person name="Pilkington S."/>
            <person name="Crowhurst R."/>
            <person name="Hilario E."/>
            <person name="Nardozza S."/>
            <person name="Fraser L."/>
            <person name="Peng Y."/>
            <person name="Gunaseelan K."/>
            <person name="Simpson R."/>
            <person name="Tahir J."/>
            <person name="Deroles S."/>
            <person name="Templeton K."/>
            <person name="Luo Z."/>
            <person name="Davy M."/>
            <person name="Cheng C."/>
            <person name="Mcneilage M."/>
            <person name="Scaglione D."/>
            <person name="Liu Y."/>
            <person name="Zhang Q."/>
            <person name="Datson P."/>
            <person name="De Silva N."/>
            <person name="Gardiner S."/>
            <person name="Bassett H."/>
            <person name="Chagne D."/>
            <person name="Mccallum J."/>
            <person name="Dzierzon H."/>
            <person name="Deng C."/>
            <person name="Wang Y.-Y."/>
            <person name="Barron N."/>
            <person name="Manako K."/>
            <person name="Bowen J."/>
            <person name="Foster T."/>
            <person name="Erridge Z."/>
            <person name="Tiffin H."/>
            <person name="Waite C."/>
            <person name="Davies K."/>
            <person name="Grierson E."/>
            <person name="Laing W."/>
            <person name="Kirk R."/>
            <person name="Chen X."/>
            <person name="Wood M."/>
            <person name="Montefiori M."/>
            <person name="Brummell D."/>
            <person name="Schwinn K."/>
            <person name="Catanach A."/>
            <person name="Fullerton C."/>
            <person name="Li D."/>
            <person name="Meiyalaghan S."/>
            <person name="Nieuwenhuizen N."/>
            <person name="Read N."/>
            <person name="Prakash R."/>
            <person name="Hunter D."/>
            <person name="Zhang H."/>
            <person name="Mckenzie M."/>
            <person name="Knabel M."/>
            <person name="Harris A."/>
            <person name="Allan A."/>
            <person name="Chen A."/>
            <person name="Janssen B."/>
            <person name="Plunkett B."/>
            <person name="Dwamena C."/>
            <person name="Voogd C."/>
            <person name="Leif D."/>
            <person name="Lafferty D."/>
            <person name="Souleyre E."/>
            <person name="Varkonyi-Gasic E."/>
            <person name="Gambi F."/>
            <person name="Hanley J."/>
            <person name="Yao J.-L."/>
            <person name="Cheung J."/>
            <person name="David K."/>
            <person name="Warren B."/>
            <person name="Marsh K."/>
            <person name="Snowden K."/>
            <person name="Lin-Wang K."/>
            <person name="Brian L."/>
            <person name="Martinez-Sanchez M."/>
            <person name="Wang M."/>
            <person name="Ileperuma N."/>
            <person name="Macnee N."/>
            <person name="Campin R."/>
            <person name="Mcatee P."/>
            <person name="Drummond R."/>
            <person name="Espley R."/>
            <person name="Ireland H."/>
            <person name="Wu R."/>
            <person name="Atkinson R."/>
            <person name="Karunairetnam S."/>
            <person name="Bulley S."/>
            <person name="Chunkath S."/>
            <person name="Hanley Z."/>
            <person name="Storey R."/>
            <person name="Thrimawithana A."/>
            <person name="Thomson S."/>
            <person name="David C."/>
            <person name="Testolin R."/>
        </authorList>
    </citation>
    <scope>NUCLEOTIDE SEQUENCE [LARGE SCALE GENOMIC DNA]</scope>
    <source>
        <strain evidence="16">cv. Red5</strain>
        <tissue evidence="15">Young leaf</tissue>
    </source>
</reference>
<feature type="compositionally biased region" description="Polar residues" evidence="13">
    <location>
        <begin position="318"/>
        <end position="336"/>
    </location>
</feature>
<dbReference type="Pfam" id="PF00447">
    <property type="entry name" value="HSF_DNA-bind"/>
    <property type="match status" value="1"/>
</dbReference>
<feature type="coiled-coil region" evidence="12">
    <location>
        <begin position="151"/>
        <end position="210"/>
    </location>
</feature>
<keyword evidence="4" id="KW-0805">Transcription regulation</keyword>
<evidence type="ECO:0000256" key="10">
    <source>
        <dbReference type="ARBA" id="ARBA00081483"/>
    </source>
</evidence>
<gene>
    <name evidence="15" type="ORF">CEY00_Acc23343</name>
</gene>
<dbReference type="SMART" id="SM00415">
    <property type="entry name" value="HSF"/>
    <property type="match status" value="1"/>
</dbReference>
<name>A0A2R6Q532_ACTCC</name>
<keyword evidence="12" id="KW-0175">Coiled coil</keyword>
<evidence type="ECO:0000256" key="8">
    <source>
        <dbReference type="ARBA" id="ARBA00023242"/>
    </source>
</evidence>
<dbReference type="PANTHER" id="PTHR10015">
    <property type="entry name" value="HEAT SHOCK TRANSCRIPTION FACTOR"/>
    <property type="match status" value="1"/>
</dbReference>
<comment type="caution">
    <text evidence="15">The sequence shown here is derived from an EMBL/GenBank/DDBJ whole genome shotgun (WGS) entry which is preliminary data.</text>
</comment>
<keyword evidence="6" id="KW-0238">DNA-binding</keyword>
<dbReference type="GO" id="GO:0000978">
    <property type="term" value="F:RNA polymerase II cis-regulatory region sequence-specific DNA binding"/>
    <property type="evidence" value="ECO:0007669"/>
    <property type="project" value="TreeGrafter"/>
</dbReference>
<protein>
    <recommendedName>
        <fullName evidence="10">Heat stress transcription factor</fullName>
    </recommendedName>
</protein>
<dbReference type="GO" id="GO:0034605">
    <property type="term" value="P:cellular response to heat"/>
    <property type="evidence" value="ECO:0007669"/>
    <property type="project" value="TreeGrafter"/>
</dbReference>
<dbReference type="InParanoid" id="A0A2R6Q532"/>
<evidence type="ECO:0000259" key="14">
    <source>
        <dbReference type="PROSITE" id="PS00434"/>
    </source>
</evidence>
<sequence>MMETLTIRQEKIVIIDDAGDGRGSLTVEKKSVELVAVKEDPVIDLLDDDYGFGNCSLPKPMEGLHEIGPPPFLKKTFRMVEDPETDKIISWTDSQKSFVVWDHHQFSSSLLPKHFKHNNFSSFIRQLNTYGFKKIDSDRWEFANEGFQGGKEFLLKNIKRKKNNSQNLLQQRAIMRPLPDSAQSGTETELEKLRTDGNKMKTEILKLKQQHESTVNHLAMFMDRIKTTESKQQQMFVFLDKALASPVFFSQFLQLLRQKRELCNGQIAKKRRLEAPKSNDNSVGDQNENERSQNQEELATIESDMKTLLCASVDDEGSPSTEKGNDNATPESVSPDWNSEGFIMWDKLLDDALIFEDEEGFGQDQSKIVLELENLIKSLEWRGEVGDLEEQANVFC</sequence>
<dbReference type="OMA" id="RMHETRQ"/>
<evidence type="ECO:0000313" key="16">
    <source>
        <dbReference type="Proteomes" id="UP000241394"/>
    </source>
</evidence>
<dbReference type="OrthoDB" id="60033at2759"/>
<evidence type="ECO:0000256" key="13">
    <source>
        <dbReference type="SAM" id="MobiDB-lite"/>
    </source>
</evidence>
<dbReference type="GO" id="GO:0005634">
    <property type="term" value="C:nucleus"/>
    <property type="evidence" value="ECO:0007669"/>
    <property type="project" value="UniProtKB-SubCell"/>
</dbReference>
<dbReference type="GO" id="GO:0003700">
    <property type="term" value="F:DNA-binding transcription factor activity"/>
    <property type="evidence" value="ECO:0007669"/>
    <property type="project" value="InterPro"/>
</dbReference>
<dbReference type="GO" id="GO:0006357">
    <property type="term" value="P:regulation of transcription by RNA polymerase II"/>
    <property type="evidence" value="ECO:0007669"/>
    <property type="project" value="TreeGrafter"/>
</dbReference>
<accession>A0A2R6Q532</accession>
<evidence type="ECO:0000256" key="9">
    <source>
        <dbReference type="ARBA" id="ARBA00055747"/>
    </source>
</evidence>
<feature type="domain" description="HSF-type DNA-binding" evidence="14">
    <location>
        <begin position="111"/>
        <end position="135"/>
    </location>
</feature>
<evidence type="ECO:0000256" key="4">
    <source>
        <dbReference type="ARBA" id="ARBA00023015"/>
    </source>
</evidence>
<evidence type="ECO:0000256" key="3">
    <source>
        <dbReference type="ARBA" id="ARBA00022553"/>
    </source>
</evidence>
<dbReference type="Proteomes" id="UP000241394">
    <property type="component" value="Chromosome LG20"/>
</dbReference>
<dbReference type="AlphaFoldDB" id="A0A2R6Q532"/>
<dbReference type="SMR" id="A0A2R6Q532"/>
<keyword evidence="7" id="KW-0804">Transcription</keyword>
<dbReference type="PROSITE" id="PS00434">
    <property type="entry name" value="HSF_DOMAIN"/>
    <property type="match status" value="1"/>
</dbReference>
<reference evidence="16" key="2">
    <citation type="journal article" date="2018" name="BMC Genomics">
        <title>A manually annotated Actinidia chinensis var. chinensis (kiwifruit) genome highlights the challenges associated with draft genomes and gene prediction in plants.</title>
        <authorList>
            <person name="Pilkington S.M."/>
            <person name="Crowhurst R."/>
            <person name="Hilario E."/>
            <person name="Nardozza S."/>
            <person name="Fraser L."/>
            <person name="Peng Y."/>
            <person name="Gunaseelan K."/>
            <person name="Simpson R."/>
            <person name="Tahir J."/>
            <person name="Deroles S.C."/>
            <person name="Templeton K."/>
            <person name="Luo Z."/>
            <person name="Davy M."/>
            <person name="Cheng C."/>
            <person name="McNeilage M."/>
            <person name="Scaglione D."/>
            <person name="Liu Y."/>
            <person name="Zhang Q."/>
            <person name="Datson P."/>
            <person name="De Silva N."/>
            <person name="Gardiner S.E."/>
            <person name="Bassett H."/>
            <person name="Chagne D."/>
            <person name="McCallum J."/>
            <person name="Dzierzon H."/>
            <person name="Deng C."/>
            <person name="Wang Y.Y."/>
            <person name="Barron L."/>
            <person name="Manako K."/>
            <person name="Bowen J."/>
            <person name="Foster T.M."/>
            <person name="Erridge Z.A."/>
            <person name="Tiffin H."/>
            <person name="Waite C.N."/>
            <person name="Davies K.M."/>
            <person name="Grierson E.P."/>
            <person name="Laing W.A."/>
            <person name="Kirk R."/>
            <person name="Chen X."/>
            <person name="Wood M."/>
            <person name="Montefiori M."/>
            <person name="Brummell D.A."/>
            <person name="Schwinn K.E."/>
            <person name="Catanach A."/>
            <person name="Fullerton C."/>
            <person name="Li D."/>
            <person name="Meiyalaghan S."/>
            <person name="Nieuwenhuizen N."/>
            <person name="Read N."/>
            <person name="Prakash R."/>
            <person name="Hunter D."/>
            <person name="Zhang H."/>
            <person name="McKenzie M."/>
            <person name="Knabel M."/>
            <person name="Harris A."/>
            <person name="Allan A.C."/>
            <person name="Gleave A."/>
            <person name="Chen A."/>
            <person name="Janssen B.J."/>
            <person name="Plunkett B."/>
            <person name="Ampomah-Dwamena C."/>
            <person name="Voogd C."/>
            <person name="Leif D."/>
            <person name="Lafferty D."/>
            <person name="Souleyre E.J.F."/>
            <person name="Varkonyi-Gasic E."/>
            <person name="Gambi F."/>
            <person name="Hanley J."/>
            <person name="Yao J.L."/>
            <person name="Cheung J."/>
            <person name="David K.M."/>
            <person name="Warren B."/>
            <person name="Marsh K."/>
            <person name="Snowden K.C."/>
            <person name="Lin-Wang K."/>
            <person name="Brian L."/>
            <person name="Martinez-Sanchez M."/>
            <person name="Wang M."/>
            <person name="Ileperuma N."/>
            <person name="Macnee N."/>
            <person name="Campin R."/>
            <person name="McAtee P."/>
            <person name="Drummond R.S.M."/>
            <person name="Espley R.V."/>
            <person name="Ireland H.S."/>
            <person name="Wu R."/>
            <person name="Atkinson R.G."/>
            <person name="Karunairetnam S."/>
            <person name="Bulley S."/>
            <person name="Chunkath S."/>
            <person name="Hanley Z."/>
            <person name="Storey R."/>
            <person name="Thrimawithana A.H."/>
            <person name="Thomson S."/>
            <person name="David C."/>
            <person name="Testolin R."/>
            <person name="Huang H."/>
            <person name="Hellens R.P."/>
            <person name="Schaffer R.J."/>
        </authorList>
    </citation>
    <scope>NUCLEOTIDE SEQUENCE [LARGE SCALE GENOMIC DNA]</scope>
    <source>
        <strain evidence="16">cv. Red5</strain>
    </source>
</reference>
<keyword evidence="16" id="KW-1185">Reference proteome</keyword>
<dbReference type="PANTHER" id="PTHR10015:SF448">
    <property type="entry name" value="HEAT STRESS TRANSCRIPTION FACTOR A-7A-LIKE"/>
    <property type="match status" value="1"/>
</dbReference>
<dbReference type="FunFam" id="1.10.10.10:FF:000057">
    <property type="entry name" value="Heat shock transcription factor 1"/>
    <property type="match status" value="1"/>
</dbReference>
<keyword evidence="8" id="KW-0539">Nucleus</keyword>
<evidence type="ECO:0000256" key="12">
    <source>
        <dbReference type="SAM" id="Coils"/>
    </source>
</evidence>
<evidence type="ECO:0000256" key="6">
    <source>
        <dbReference type="ARBA" id="ARBA00023125"/>
    </source>
</evidence>
<dbReference type="PRINTS" id="PR00056">
    <property type="entry name" value="HSFDOMAIN"/>
</dbReference>
<dbReference type="SUPFAM" id="SSF46785">
    <property type="entry name" value="Winged helix' DNA-binding domain"/>
    <property type="match status" value="1"/>
</dbReference>
<organism evidence="15 16">
    <name type="scientific">Actinidia chinensis var. chinensis</name>
    <name type="common">Chinese soft-hair kiwi</name>
    <dbReference type="NCBI Taxonomy" id="1590841"/>
    <lineage>
        <taxon>Eukaryota</taxon>
        <taxon>Viridiplantae</taxon>
        <taxon>Streptophyta</taxon>
        <taxon>Embryophyta</taxon>
        <taxon>Tracheophyta</taxon>
        <taxon>Spermatophyta</taxon>
        <taxon>Magnoliopsida</taxon>
        <taxon>eudicotyledons</taxon>
        <taxon>Gunneridae</taxon>
        <taxon>Pentapetalae</taxon>
        <taxon>asterids</taxon>
        <taxon>Ericales</taxon>
        <taxon>Actinidiaceae</taxon>
        <taxon>Actinidia</taxon>
    </lineage>
</organism>
<evidence type="ECO:0000313" key="15">
    <source>
        <dbReference type="EMBL" id="PSS01987.1"/>
    </source>
</evidence>
<comment type="subcellular location">
    <subcellularLocation>
        <location evidence="1">Nucleus</location>
    </subcellularLocation>
</comment>
<comment type="function">
    <text evidence="9">DNA-binding protein that specifically binds heat shock promoter elements (HSE) and activates transcription.</text>
</comment>
<evidence type="ECO:0000256" key="1">
    <source>
        <dbReference type="ARBA" id="ARBA00004123"/>
    </source>
</evidence>
<dbReference type="InterPro" id="IPR036390">
    <property type="entry name" value="WH_DNA-bd_sf"/>
</dbReference>
<dbReference type="Gene3D" id="1.10.10.10">
    <property type="entry name" value="Winged helix-like DNA-binding domain superfamily/Winged helix DNA-binding domain"/>
    <property type="match status" value="1"/>
</dbReference>
<dbReference type="InterPro" id="IPR036388">
    <property type="entry name" value="WH-like_DNA-bd_sf"/>
</dbReference>
<evidence type="ECO:0000256" key="5">
    <source>
        <dbReference type="ARBA" id="ARBA00023016"/>
    </source>
</evidence>
<dbReference type="InterPro" id="IPR000232">
    <property type="entry name" value="HSF_DNA-bd"/>
</dbReference>
<proteinExistence type="inferred from homology"/>
<dbReference type="STRING" id="1590841.A0A2R6Q532"/>
<feature type="region of interest" description="Disordered" evidence="13">
    <location>
        <begin position="273"/>
        <end position="296"/>
    </location>
</feature>
<feature type="region of interest" description="Disordered" evidence="13">
    <location>
        <begin position="313"/>
        <end position="336"/>
    </location>
</feature>
<dbReference type="EMBL" id="NKQK01000020">
    <property type="protein sequence ID" value="PSS01987.1"/>
    <property type="molecule type" value="Genomic_DNA"/>
</dbReference>
<dbReference type="Gramene" id="PSS01987">
    <property type="protein sequence ID" value="PSS01987"/>
    <property type="gene ID" value="CEY00_Acc23343"/>
</dbReference>
<evidence type="ECO:0000256" key="11">
    <source>
        <dbReference type="RuleBase" id="RU004020"/>
    </source>
</evidence>
<comment type="similarity">
    <text evidence="2 11">Belongs to the HSF family.</text>
</comment>
<evidence type="ECO:0000256" key="7">
    <source>
        <dbReference type="ARBA" id="ARBA00023163"/>
    </source>
</evidence>
<evidence type="ECO:0000256" key="2">
    <source>
        <dbReference type="ARBA" id="ARBA00006403"/>
    </source>
</evidence>
<keyword evidence="5 15" id="KW-0346">Stress response</keyword>